<dbReference type="Pfam" id="PF07873">
    <property type="entry name" value="YabP"/>
    <property type="match status" value="1"/>
</dbReference>
<accession>A0AAT9LFY1</accession>
<sequence>MRKRVRQELADLLELPLDISLDLPRVVVVGDLGVLISNHRGLIQYSPEEIVIGVGRGQISISGENLEIEEVSKEDMAVRGVIKSVEMNT</sequence>
<dbReference type="InterPro" id="IPR022477">
    <property type="entry name" value="Spore_YqfC"/>
</dbReference>
<reference evidence="1" key="1">
    <citation type="submission" date="2020-10" db="EMBL/GenBank/DDBJ databases">
        <authorList>
            <person name="Kadnikov V."/>
            <person name="Beletsky A.V."/>
            <person name="Mardanov A.V."/>
            <person name="Karnachuk O.V."/>
            <person name="Ravin N.V."/>
        </authorList>
    </citation>
    <scope>NUCLEOTIDE SEQUENCE</scope>
    <source>
        <strain evidence="1">Bu02</strain>
    </source>
</reference>
<organism evidence="1">
    <name type="scientific">Candidatus Fermentithermobacillus carboniphilus</name>
    <dbReference type="NCBI Taxonomy" id="3085328"/>
    <lineage>
        <taxon>Bacteria</taxon>
        <taxon>Bacillati</taxon>
        <taxon>Bacillota</taxon>
        <taxon>Candidatus Fermentithermobacillia</taxon>
        <taxon>Candidatus Fermentithermobacillales</taxon>
        <taxon>Candidatus Fermentithermobacillaceae</taxon>
        <taxon>Candidatus Fermentithermobacillus</taxon>
    </lineage>
</organism>
<dbReference type="InterPro" id="IPR038705">
    <property type="entry name" value="YabP_sf"/>
</dbReference>
<protein>
    <submittedName>
        <fullName evidence="1">Sporulation protein YqfC</fullName>
    </submittedName>
</protein>
<reference evidence="1" key="2">
    <citation type="journal article" date="2023" name="Biology">
        <title>Prokaryotic Life Associated with Coal-Fire Gas Vents Revealed by Metagenomics.</title>
        <authorList>
            <person name="Kadnikov V.V."/>
            <person name="Mardanov A.V."/>
            <person name="Beletsky A.V."/>
            <person name="Karnachuk O.V."/>
            <person name="Ravin N.V."/>
        </authorList>
    </citation>
    <scope>NUCLEOTIDE SEQUENCE</scope>
    <source>
        <strain evidence="1">Bu02</strain>
    </source>
</reference>
<dbReference type="EMBL" id="CP062796">
    <property type="protein sequence ID" value="QUL99482.1"/>
    <property type="molecule type" value="Genomic_DNA"/>
</dbReference>
<gene>
    <name evidence="1" type="primary">yqfC</name>
    <name evidence="1" type="ORF">IMF26_05445</name>
</gene>
<proteinExistence type="predicted"/>
<dbReference type="Gene3D" id="2.60.40.2000">
    <property type="match status" value="1"/>
</dbReference>
<name>A0AAT9LFY1_9FIRM</name>
<dbReference type="AlphaFoldDB" id="A0AAT9LFY1"/>
<dbReference type="InterPro" id="IPR022476">
    <property type="entry name" value="Spore_YabP/YqfC"/>
</dbReference>
<dbReference type="KEGG" id="fcz:IMF26_05445"/>
<evidence type="ECO:0000313" key="1">
    <source>
        <dbReference type="EMBL" id="QUL99482.1"/>
    </source>
</evidence>
<dbReference type="NCBIfam" id="TIGR02856">
    <property type="entry name" value="spore_yqfC"/>
    <property type="match status" value="1"/>
</dbReference>